<keyword evidence="9 11" id="KW-0472">Membrane</keyword>
<evidence type="ECO:0000313" key="14">
    <source>
        <dbReference type="Proteomes" id="UP000436088"/>
    </source>
</evidence>
<feature type="transmembrane region" description="Helical" evidence="11">
    <location>
        <begin position="277"/>
        <end position="297"/>
    </location>
</feature>
<dbReference type="PANTHER" id="PTHR13462:SF31">
    <property type="entry name" value="CALCIUM UNIPORTER PROTEIN 1, MITOCHONDRIAL"/>
    <property type="match status" value="1"/>
</dbReference>
<dbReference type="InterPro" id="IPR006769">
    <property type="entry name" value="MCU_C"/>
</dbReference>
<comment type="subcellular location">
    <subcellularLocation>
        <location evidence="1">Membrane</location>
        <topology evidence="1">Multi-pass membrane protein</topology>
    </subcellularLocation>
</comment>
<dbReference type="Proteomes" id="UP000436088">
    <property type="component" value="Unassembled WGS sequence"/>
</dbReference>
<comment type="similarity">
    <text evidence="2">Belongs to the MCU (TC 1.A.77) family.</text>
</comment>
<keyword evidence="5 11" id="KW-0812">Transmembrane</keyword>
<evidence type="ECO:0000256" key="3">
    <source>
        <dbReference type="ARBA" id="ARBA00022448"/>
    </source>
</evidence>
<keyword evidence="7 11" id="KW-1133">Transmembrane helix</keyword>
<evidence type="ECO:0000256" key="6">
    <source>
        <dbReference type="ARBA" id="ARBA00022837"/>
    </source>
</evidence>
<evidence type="ECO:0000256" key="10">
    <source>
        <dbReference type="SAM" id="MobiDB-lite"/>
    </source>
</evidence>
<evidence type="ECO:0000256" key="7">
    <source>
        <dbReference type="ARBA" id="ARBA00022989"/>
    </source>
</evidence>
<dbReference type="GO" id="GO:0051560">
    <property type="term" value="P:mitochondrial calcium ion homeostasis"/>
    <property type="evidence" value="ECO:0007669"/>
    <property type="project" value="InterPro"/>
</dbReference>
<dbReference type="PANTHER" id="PTHR13462">
    <property type="entry name" value="CALCIUM UNIPORTER PROTEIN, MITOCHONDRIAL"/>
    <property type="match status" value="1"/>
</dbReference>
<feature type="transmembrane region" description="Helical" evidence="11">
    <location>
        <begin position="251"/>
        <end position="271"/>
    </location>
</feature>
<dbReference type="AlphaFoldDB" id="A0A6A3BHN6"/>
<keyword evidence="8" id="KW-0406">Ion transport</keyword>
<dbReference type="GO" id="GO:1990246">
    <property type="term" value="C:uniplex complex"/>
    <property type="evidence" value="ECO:0007669"/>
    <property type="project" value="TreeGrafter"/>
</dbReference>
<dbReference type="GO" id="GO:0005262">
    <property type="term" value="F:calcium channel activity"/>
    <property type="evidence" value="ECO:0007669"/>
    <property type="project" value="TreeGrafter"/>
</dbReference>
<name>A0A6A3BHN6_HIBSY</name>
<evidence type="ECO:0000259" key="12">
    <source>
        <dbReference type="Pfam" id="PF04678"/>
    </source>
</evidence>
<keyword evidence="3" id="KW-0813">Transport</keyword>
<dbReference type="GO" id="GO:0015292">
    <property type="term" value="F:uniporter activity"/>
    <property type="evidence" value="ECO:0007669"/>
    <property type="project" value="TreeGrafter"/>
</dbReference>
<evidence type="ECO:0000256" key="1">
    <source>
        <dbReference type="ARBA" id="ARBA00004141"/>
    </source>
</evidence>
<proteinExistence type="inferred from homology"/>
<feature type="domain" description="Calcium uniporter protein C-terminal" evidence="12">
    <location>
        <begin position="168"/>
        <end position="335"/>
    </location>
</feature>
<evidence type="ECO:0000256" key="9">
    <source>
        <dbReference type="ARBA" id="ARBA00023136"/>
    </source>
</evidence>
<evidence type="ECO:0000256" key="11">
    <source>
        <dbReference type="SAM" id="Phobius"/>
    </source>
</evidence>
<comment type="caution">
    <text evidence="13">The sequence shown here is derived from an EMBL/GenBank/DDBJ whole genome shotgun (WGS) entry which is preliminary data.</text>
</comment>
<dbReference type="Pfam" id="PF04678">
    <property type="entry name" value="MCU"/>
    <property type="match status" value="1"/>
</dbReference>
<sequence length="363" mass="41089">MALKKTLVEKLFNISKISSQAVTNCRISSSTVQNRILQNAGKTKTDMALDPGNRKGDSNGNGVFRRFLYKGSAVSPAMTTLPMGKNLKERLKEIDMSKDRIRLDVLGPHITAKQAVPEVASLSVQEAKKLLRVAQLEVVKTRLRETGRTWISYLDFIQICGESCSDPEQGRQFAKLLDESGSVIVLGNVVVLRPDQDFLRIDLKTVANALGGLIPLPGPGPNDPRRKELVELERKKAVIDAKADSLVRRELWLGLAYLVVQTTGFMRLTFWELTWDVMEPICFYVTSMYFMAGYAFFLRTSKEPSFEGFYHSRLNAKQKKLINADNFDIRRYNELRQIFYPNSSSSDQPFKTPSFHHSDKTQL</sequence>
<feature type="region of interest" description="Disordered" evidence="10">
    <location>
        <begin position="343"/>
        <end position="363"/>
    </location>
</feature>
<reference evidence="13" key="1">
    <citation type="submission" date="2019-09" db="EMBL/GenBank/DDBJ databases">
        <title>Draft genome information of white flower Hibiscus syriacus.</title>
        <authorList>
            <person name="Kim Y.-M."/>
        </authorList>
    </citation>
    <scope>NUCLEOTIDE SEQUENCE [LARGE SCALE GENOMIC DNA]</scope>
    <source>
        <strain evidence="13">YM2019G1</strain>
    </source>
</reference>
<organism evidence="13 14">
    <name type="scientific">Hibiscus syriacus</name>
    <name type="common">Rose of Sharon</name>
    <dbReference type="NCBI Taxonomy" id="106335"/>
    <lineage>
        <taxon>Eukaryota</taxon>
        <taxon>Viridiplantae</taxon>
        <taxon>Streptophyta</taxon>
        <taxon>Embryophyta</taxon>
        <taxon>Tracheophyta</taxon>
        <taxon>Spermatophyta</taxon>
        <taxon>Magnoliopsida</taxon>
        <taxon>eudicotyledons</taxon>
        <taxon>Gunneridae</taxon>
        <taxon>Pentapetalae</taxon>
        <taxon>rosids</taxon>
        <taxon>malvids</taxon>
        <taxon>Malvales</taxon>
        <taxon>Malvaceae</taxon>
        <taxon>Malvoideae</taxon>
        <taxon>Hibiscus</taxon>
    </lineage>
</organism>
<gene>
    <name evidence="13" type="ORF">F3Y22_tig00110160pilonHSYRG00125</name>
</gene>
<dbReference type="EMBL" id="VEPZ02000857">
    <property type="protein sequence ID" value="KAE8715695.1"/>
    <property type="molecule type" value="Genomic_DNA"/>
</dbReference>
<protein>
    <submittedName>
        <fullName evidence="13">Calcium uniporter protein 1</fullName>
    </submittedName>
</protein>
<keyword evidence="4" id="KW-0109">Calcium transport</keyword>
<dbReference type="GO" id="GO:0036444">
    <property type="term" value="P:calcium import into the mitochondrion"/>
    <property type="evidence" value="ECO:0007669"/>
    <property type="project" value="TreeGrafter"/>
</dbReference>
<evidence type="ECO:0000256" key="2">
    <source>
        <dbReference type="ARBA" id="ARBA00005653"/>
    </source>
</evidence>
<dbReference type="InterPro" id="IPR039055">
    <property type="entry name" value="MCU_fam"/>
</dbReference>
<evidence type="ECO:0000313" key="13">
    <source>
        <dbReference type="EMBL" id="KAE8715695.1"/>
    </source>
</evidence>
<evidence type="ECO:0000256" key="8">
    <source>
        <dbReference type="ARBA" id="ARBA00023065"/>
    </source>
</evidence>
<keyword evidence="6" id="KW-0106">Calcium</keyword>
<keyword evidence="14" id="KW-1185">Reference proteome</keyword>
<accession>A0A6A3BHN6</accession>
<evidence type="ECO:0000256" key="5">
    <source>
        <dbReference type="ARBA" id="ARBA00022692"/>
    </source>
</evidence>
<evidence type="ECO:0000256" key="4">
    <source>
        <dbReference type="ARBA" id="ARBA00022568"/>
    </source>
</evidence>